<evidence type="ECO:0000313" key="10">
    <source>
        <dbReference type="Proteomes" id="UP000294641"/>
    </source>
</evidence>
<evidence type="ECO:0000256" key="1">
    <source>
        <dbReference type="ARBA" id="ARBA00004141"/>
    </source>
</evidence>
<dbReference type="AlphaFoldDB" id="A0A8B4QAB7"/>
<dbReference type="PANTHER" id="PTHR43077:SF5">
    <property type="entry name" value="PHAGE INFECTION PROTEIN"/>
    <property type="match status" value="1"/>
</dbReference>
<keyword evidence="3 5" id="KW-1133">Transmembrane helix</keyword>
<dbReference type="GO" id="GO:0140359">
    <property type="term" value="F:ABC-type transporter activity"/>
    <property type="evidence" value="ECO:0007669"/>
    <property type="project" value="InterPro"/>
</dbReference>
<dbReference type="OrthoDB" id="2406134at2"/>
<feature type="transmembrane region" description="Helical" evidence="5">
    <location>
        <begin position="158"/>
        <end position="177"/>
    </location>
</feature>
<dbReference type="Pfam" id="PF12698">
    <property type="entry name" value="ABC2_membrane_3"/>
    <property type="match status" value="1"/>
</dbReference>
<evidence type="ECO:0000256" key="2">
    <source>
        <dbReference type="ARBA" id="ARBA00022692"/>
    </source>
</evidence>
<protein>
    <submittedName>
        <fullName evidence="7">YhgE/Pip N-terminal domain</fullName>
    </submittedName>
    <submittedName>
        <fullName evidence="8">YhgE/Pip-like protein</fullName>
    </submittedName>
</protein>
<evidence type="ECO:0000313" key="7">
    <source>
        <dbReference type="EMBL" id="STX09673.1"/>
    </source>
</evidence>
<feature type="transmembrane region" description="Helical" evidence="5">
    <location>
        <begin position="189"/>
        <end position="213"/>
    </location>
</feature>
<dbReference type="Gene3D" id="3.40.1710.10">
    <property type="entry name" value="abc type-2 transporter like domain"/>
    <property type="match status" value="1"/>
</dbReference>
<evidence type="ECO:0000256" key="3">
    <source>
        <dbReference type="ARBA" id="ARBA00022989"/>
    </source>
</evidence>
<feature type="domain" description="ABC-2 type transporter transmembrane" evidence="6">
    <location>
        <begin position="5"/>
        <end position="326"/>
    </location>
</feature>
<dbReference type="EMBL" id="UGNP01000001">
    <property type="protein sequence ID" value="STX09673.1"/>
    <property type="molecule type" value="Genomic_DNA"/>
</dbReference>
<dbReference type="GO" id="GO:0016020">
    <property type="term" value="C:membrane"/>
    <property type="evidence" value="ECO:0007669"/>
    <property type="project" value="UniProtKB-SubCell"/>
</dbReference>
<dbReference type="InterPro" id="IPR013525">
    <property type="entry name" value="ABC2_TM"/>
</dbReference>
<proteinExistence type="predicted"/>
<dbReference type="EMBL" id="SNZG01000059">
    <property type="protein sequence ID" value="TDR32950.1"/>
    <property type="molecule type" value="Genomic_DNA"/>
</dbReference>
<dbReference type="PANTHER" id="PTHR43077">
    <property type="entry name" value="TRANSPORT PERMEASE YVFS-RELATED"/>
    <property type="match status" value="1"/>
</dbReference>
<comment type="caution">
    <text evidence="7">The sequence shown here is derived from an EMBL/GenBank/DDBJ whole genome shotgun (WGS) entry which is preliminary data.</text>
</comment>
<gene>
    <name evidence="8" type="ORF">DFR61_15910</name>
    <name evidence="7" type="ORF">NCTC10597_01366</name>
</gene>
<dbReference type="Proteomes" id="UP000254330">
    <property type="component" value="Unassembled WGS sequence"/>
</dbReference>
<organism evidence="7 9">
    <name type="scientific">Kurthia zopfii</name>
    <dbReference type="NCBI Taxonomy" id="1650"/>
    <lineage>
        <taxon>Bacteria</taxon>
        <taxon>Bacillati</taxon>
        <taxon>Bacillota</taxon>
        <taxon>Bacilli</taxon>
        <taxon>Bacillales</taxon>
        <taxon>Caryophanaceae</taxon>
        <taxon>Kurthia</taxon>
    </lineage>
</organism>
<evidence type="ECO:0000259" key="6">
    <source>
        <dbReference type="Pfam" id="PF12698"/>
    </source>
</evidence>
<reference evidence="7 9" key="1">
    <citation type="submission" date="2018-06" db="EMBL/GenBank/DDBJ databases">
        <authorList>
            <consortium name="Pathogen Informatics"/>
            <person name="Doyle S."/>
        </authorList>
    </citation>
    <scope>NUCLEOTIDE SEQUENCE [LARGE SCALE GENOMIC DNA]</scope>
    <source>
        <strain evidence="7 9">NCTC10597</strain>
    </source>
</reference>
<accession>A0A8B4QAB7</accession>
<dbReference type="Proteomes" id="UP000294641">
    <property type="component" value="Unassembled WGS sequence"/>
</dbReference>
<feature type="transmembrane region" description="Helical" evidence="5">
    <location>
        <begin position="307"/>
        <end position="328"/>
    </location>
</feature>
<dbReference type="RefSeq" id="WP_109350831.1">
    <property type="nucleotide sequence ID" value="NZ_QFVS01000055.1"/>
</dbReference>
<comment type="subcellular location">
    <subcellularLocation>
        <location evidence="1">Membrane</location>
        <topology evidence="1">Multi-pass membrane protein</topology>
    </subcellularLocation>
</comment>
<sequence>MKSGKLPVAILVEDQNPMGTQFADKLTSQGDKFDWVKVDSEAQLNKKLQDRDVYGAIVIPENYSKQFASLQSPKPQQVELQFLVNQGKNTQVAAQLTQGFNAMGVQLNKVMSEQLFTVVDQKKIPLNVELAQVFANPIKIDIKNVHDVGSLATAPFSFFQPIWMASLIGAAMLFFAGKTRVFQTLAAQLSFRLVQLVASIVTGLIAGYAMTWYSTWMLDYDYSSFNQVALFLSISSTAFILLILAFFSWLGFKALPIFVLLMFFGLPLLQLAPEMLPNFYADWIMPWLPFQFLFDGLREVLFFDGSVWNSNTVVLVWIAVISAIVILLKGSAKEKAVK</sequence>
<keyword evidence="2 5" id="KW-0812">Transmembrane</keyword>
<keyword evidence="10" id="KW-1185">Reference proteome</keyword>
<reference evidence="8 10" key="2">
    <citation type="submission" date="2019-03" db="EMBL/GenBank/DDBJ databases">
        <title>Genomic Encyclopedia of Type Strains, Phase IV (KMG-IV): sequencing the most valuable type-strain genomes for metagenomic binning, comparative biology and taxonomic classification.</title>
        <authorList>
            <person name="Goeker M."/>
        </authorList>
    </citation>
    <scope>NUCLEOTIDE SEQUENCE [LARGE SCALE GENOMIC DNA]</scope>
    <source>
        <strain evidence="8 10">DSM 20580</strain>
    </source>
</reference>
<evidence type="ECO:0000256" key="5">
    <source>
        <dbReference type="SAM" id="Phobius"/>
    </source>
</evidence>
<dbReference type="InterPro" id="IPR051328">
    <property type="entry name" value="T7SS_ABC-Transporter"/>
</dbReference>
<evidence type="ECO:0000313" key="9">
    <source>
        <dbReference type="Proteomes" id="UP000254330"/>
    </source>
</evidence>
<name>A0A8B4QAB7_9BACL</name>
<feature type="transmembrane region" description="Helical" evidence="5">
    <location>
        <begin position="254"/>
        <end position="272"/>
    </location>
</feature>
<keyword evidence="4 5" id="KW-0472">Membrane</keyword>
<evidence type="ECO:0000313" key="8">
    <source>
        <dbReference type="EMBL" id="TDR32950.1"/>
    </source>
</evidence>
<feature type="transmembrane region" description="Helical" evidence="5">
    <location>
        <begin position="225"/>
        <end position="247"/>
    </location>
</feature>
<evidence type="ECO:0000256" key="4">
    <source>
        <dbReference type="ARBA" id="ARBA00023136"/>
    </source>
</evidence>